<gene>
    <name evidence="3" type="ORF">CCS01_15105</name>
</gene>
<dbReference type="PANTHER" id="PTHR30441">
    <property type="entry name" value="DUF748 DOMAIN-CONTAINING PROTEIN"/>
    <property type="match status" value="1"/>
</dbReference>
<dbReference type="OrthoDB" id="225437at2"/>
<dbReference type="Pfam" id="PF05170">
    <property type="entry name" value="AsmA"/>
    <property type="match status" value="2"/>
</dbReference>
<dbReference type="RefSeq" id="WP_104519670.1">
    <property type="nucleotide sequence ID" value="NZ_NHRY01000156.1"/>
</dbReference>
<dbReference type="Proteomes" id="UP000239724">
    <property type="component" value="Unassembled WGS sequence"/>
</dbReference>
<protein>
    <recommendedName>
        <fullName evidence="2">AsmA domain-containing protein</fullName>
    </recommendedName>
</protein>
<name>A0A2S6NEJ2_RHOGL</name>
<evidence type="ECO:0000313" key="4">
    <source>
        <dbReference type="Proteomes" id="UP000239724"/>
    </source>
</evidence>
<dbReference type="GO" id="GO:0090313">
    <property type="term" value="P:regulation of protein targeting to membrane"/>
    <property type="evidence" value="ECO:0007669"/>
    <property type="project" value="TreeGrafter"/>
</dbReference>
<evidence type="ECO:0000256" key="1">
    <source>
        <dbReference type="SAM" id="MobiDB-lite"/>
    </source>
</evidence>
<organism evidence="3 4">
    <name type="scientific">Rhodopila globiformis</name>
    <name type="common">Rhodopseudomonas globiformis</name>
    <dbReference type="NCBI Taxonomy" id="1071"/>
    <lineage>
        <taxon>Bacteria</taxon>
        <taxon>Pseudomonadati</taxon>
        <taxon>Pseudomonadota</taxon>
        <taxon>Alphaproteobacteria</taxon>
        <taxon>Acetobacterales</taxon>
        <taxon>Acetobacteraceae</taxon>
        <taxon>Rhodopila</taxon>
    </lineage>
</organism>
<feature type="domain" description="AsmA" evidence="2">
    <location>
        <begin position="5"/>
        <end position="181"/>
    </location>
</feature>
<dbReference type="GO" id="GO:0005886">
    <property type="term" value="C:plasma membrane"/>
    <property type="evidence" value="ECO:0007669"/>
    <property type="project" value="TreeGrafter"/>
</dbReference>
<accession>A0A2S6NEJ2</accession>
<feature type="region of interest" description="Disordered" evidence="1">
    <location>
        <begin position="494"/>
        <end position="521"/>
    </location>
</feature>
<dbReference type="InterPro" id="IPR007844">
    <property type="entry name" value="AsmA"/>
</dbReference>
<dbReference type="PANTHER" id="PTHR30441:SF4">
    <property type="entry name" value="PROTEIN ASMA"/>
    <property type="match status" value="1"/>
</dbReference>
<feature type="domain" description="AsmA" evidence="2">
    <location>
        <begin position="472"/>
        <end position="703"/>
    </location>
</feature>
<dbReference type="AlphaFoldDB" id="A0A2S6NEJ2"/>
<evidence type="ECO:0000259" key="2">
    <source>
        <dbReference type="Pfam" id="PF05170"/>
    </source>
</evidence>
<evidence type="ECO:0000313" key="3">
    <source>
        <dbReference type="EMBL" id="PPQ33038.1"/>
    </source>
</evidence>
<dbReference type="InterPro" id="IPR052894">
    <property type="entry name" value="AsmA-related"/>
</dbReference>
<comment type="caution">
    <text evidence="3">The sequence shown here is derived from an EMBL/GenBank/DDBJ whole genome shotgun (WGS) entry which is preliminary data.</text>
</comment>
<sequence length="841" mass="84734">MTFPRTLRLALIAIAVLLILAIGGGAVFLARFDPNTLKPRIIEAVKRATGRDLALNGPIGLKLSLWPTVQAADVAFANPPGFSRPQMATLQGLELQLALLPLLSGHYEIDRLVLIKPDILLETDAAGHPNWQMTPEAAPKAPAGPQAPAAPSGRKAVVSIDTVQVQDGLLAYRDDRSGKQTTLGLPRLDARAASPDAPLHLDADGSYDATAFHLVADTGSLTRLQDSAATSPWPVKLTLSAAGATLAADGALTHPLQGKGYDLALNGTIPDLPALGPLLRDRNLPPLHDVRFAAKIADSGGAIPAVSSLTLHVGASDLGAQMPGFALASLDVAAAAADQPVKANGTGTLDGKPVTLTATTGPLASLLPGAAPAPFPIDATLQVAGATIGAKGTVADVRALTGANLALAVQAPDLAALSPLARRPLPALKNVAFHGTLTDAAGGFRNGAALRGMALTSTEGDLAGDIAIGLGARPALTAALKSNRIDLDAIQTAAKPAPQAATPPPAPGSPPPRRRGNGLIPDQPLPFGVLRAADADVRLDFGLLRFGGADYKAIATHVVLANGKLAVDPFSADTPGGRLSGSLSADAAKPAPPVHLVLRAPGLALKTLLALAKQPGLASGNMEVRADLSGAGPSPHAIAASLDGTLGLALAGGTIDNRLLGSMLGKVLNAVNALDLVGRGGTSELRCFAMRMDARHGIGTIQPLALASSLLTMTGSGTVNLGTETLALQLQPQARVGGTEVVIPVDVNGPMLDPKVGVNQAGAAEANIGTIAGALLGKNPTLPGPFHGIIGGGKPVDPCPAGLAAVRGQAAPAAAAAPKASTQRGPALPANPQAILKNLFR</sequence>
<proteinExistence type="predicted"/>
<feature type="compositionally biased region" description="Low complexity" evidence="1">
    <location>
        <begin position="135"/>
        <end position="151"/>
    </location>
</feature>
<keyword evidence="4" id="KW-1185">Reference proteome</keyword>
<feature type="compositionally biased region" description="Pro residues" evidence="1">
    <location>
        <begin position="501"/>
        <end position="511"/>
    </location>
</feature>
<feature type="region of interest" description="Disordered" evidence="1">
    <location>
        <begin position="131"/>
        <end position="155"/>
    </location>
</feature>
<dbReference type="EMBL" id="NHRY01000156">
    <property type="protein sequence ID" value="PPQ33038.1"/>
    <property type="molecule type" value="Genomic_DNA"/>
</dbReference>
<reference evidence="3 4" key="1">
    <citation type="journal article" date="2018" name="Arch. Microbiol.">
        <title>New insights into the metabolic potential of the phototrophic purple bacterium Rhodopila globiformis DSM 161(T) from its draft genome sequence and evidence for a vanadium-dependent nitrogenase.</title>
        <authorList>
            <person name="Imhoff J.F."/>
            <person name="Rahn T."/>
            <person name="Kunzel S."/>
            <person name="Neulinger S.C."/>
        </authorList>
    </citation>
    <scope>NUCLEOTIDE SEQUENCE [LARGE SCALE GENOMIC DNA]</scope>
    <source>
        <strain evidence="3 4">DSM 161</strain>
    </source>
</reference>